<keyword evidence="8" id="KW-1185">Reference proteome</keyword>
<sequence length="174" mass="19462">MATKPVLICLCLFLILLLHFALCQEPGICTSRFDYDYKILKKLHDLELEIEAVKQTLHDRELSHDLTSFTKGATVVFDHTILNNGSRYNPSNGVFVAKAPGLYINLHVMKNNEQVNYLFLENNVDFHHHRSVPTVLEIAAGDQVKVIVHGSGGTPTLVGCCFHTHFSGYSLNLA</sequence>
<evidence type="ECO:0000313" key="7">
    <source>
        <dbReference type="EMBL" id="WAR30283.1"/>
    </source>
</evidence>
<evidence type="ECO:0000256" key="3">
    <source>
        <dbReference type="ARBA" id="ARBA00022729"/>
    </source>
</evidence>
<comment type="subcellular location">
    <subcellularLocation>
        <location evidence="1">Secreted</location>
    </subcellularLocation>
</comment>
<dbReference type="PANTHER" id="PTHR22923">
    <property type="entry name" value="CEREBELLIN-RELATED"/>
    <property type="match status" value="1"/>
</dbReference>
<feature type="chain" id="PRO_5045034282" evidence="4">
    <location>
        <begin position="24"/>
        <end position="174"/>
    </location>
</feature>
<dbReference type="PANTHER" id="PTHR22923:SF116">
    <property type="entry name" value="C1Q DOMAIN-CONTAINING PROTEIN"/>
    <property type="match status" value="1"/>
</dbReference>
<dbReference type="InterPro" id="IPR008983">
    <property type="entry name" value="Tumour_necrosis_fac-like_dom"/>
</dbReference>
<reference evidence="6" key="1">
    <citation type="submission" date="2022-11" db="EMBL/GenBank/DDBJ databases">
        <title>Centuries of genome instability and evolution in soft-shell clam transmissible cancer (bioRxiv).</title>
        <authorList>
            <person name="Hart S.F.M."/>
            <person name="Yonemitsu M.A."/>
            <person name="Giersch R.M."/>
            <person name="Beal B.F."/>
            <person name="Arriagada G."/>
            <person name="Davis B.W."/>
            <person name="Ostrander E.A."/>
            <person name="Goff S.P."/>
            <person name="Metzger M.J."/>
        </authorList>
    </citation>
    <scope>NUCLEOTIDE SEQUENCE</scope>
    <source>
        <strain evidence="6">MELC-2E11</strain>
        <tissue evidence="6">Siphon/mantle</tissue>
    </source>
</reference>
<dbReference type="Proteomes" id="UP001164746">
    <property type="component" value="Chromosome 17"/>
</dbReference>
<dbReference type="EMBL" id="CP111028">
    <property type="protein sequence ID" value="WAR30248.1"/>
    <property type="molecule type" value="Genomic_DNA"/>
</dbReference>
<name>A0ABY7GAJ4_MYAAR</name>
<dbReference type="EMBL" id="CP111028">
    <property type="protein sequence ID" value="WAR30283.1"/>
    <property type="molecule type" value="Genomic_DNA"/>
</dbReference>
<accession>A0ABY7GAJ4</accession>
<feature type="signal peptide" evidence="4">
    <location>
        <begin position="1"/>
        <end position="23"/>
    </location>
</feature>
<gene>
    <name evidence="6" type="ORF">MAR_032790</name>
    <name evidence="7" type="ORF">MAR_032825</name>
</gene>
<evidence type="ECO:0000313" key="8">
    <source>
        <dbReference type="Proteomes" id="UP001164746"/>
    </source>
</evidence>
<evidence type="ECO:0000256" key="2">
    <source>
        <dbReference type="ARBA" id="ARBA00022525"/>
    </source>
</evidence>
<dbReference type="InterPro" id="IPR050822">
    <property type="entry name" value="Cerebellin_Synaptic_Org"/>
</dbReference>
<evidence type="ECO:0000313" key="6">
    <source>
        <dbReference type="EMBL" id="WAR30248.1"/>
    </source>
</evidence>
<evidence type="ECO:0000256" key="4">
    <source>
        <dbReference type="SAM" id="SignalP"/>
    </source>
</evidence>
<dbReference type="SMART" id="SM00110">
    <property type="entry name" value="C1Q"/>
    <property type="match status" value="1"/>
</dbReference>
<proteinExistence type="predicted"/>
<organism evidence="6 8">
    <name type="scientific">Mya arenaria</name>
    <name type="common">Soft-shell clam</name>
    <dbReference type="NCBI Taxonomy" id="6604"/>
    <lineage>
        <taxon>Eukaryota</taxon>
        <taxon>Metazoa</taxon>
        <taxon>Spiralia</taxon>
        <taxon>Lophotrochozoa</taxon>
        <taxon>Mollusca</taxon>
        <taxon>Bivalvia</taxon>
        <taxon>Autobranchia</taxon>
        <taxon>Heteroconchia</taxon>
        <taxon>Euheterodonta</taxon>
        <taxon>Imparidentia</taxon>
        <taxon>Neoheterodontei</taxon>
        <taxon>Myida</taxon>
        <taxon>Myoidea</taxon>
        <taxon>Myidae</taxon>
        <taxon>Mya</taxon>
    </lineage>
</organism>
<feature type="domain" description="C1q" evidence="5">
    <location>
        <begin position="56"/>
        <end position="174"/>
    </location>
</feature>
<dbReference type="InterPro" id="IPR001073">
    <property type="entry name" value="C1q_dom"/>
</dbReference>
<dbReference type="SUPFAM" id="SSF49842">
    <property type="entry name" value="TNF-like"/>
    <property type="match status" value="1"/>
</dbReference>
<keyword evidence="2" id="KW-0964">Secreted</keyword>
<dbReference type="Pfam" id="PF00386">
    <property type="entry name" value="C1q"/>
    <property type="match status" value="1"/>
</dbReference>
<dbReference type="Gene3D" id="2.60.120.40">
    <property type="match status" value="2"/>
</dbReference>
<evidence type="ECO:0000259" key="5">
    <source>
        <dbReference type="SMART" id="SM00110"/>
    </source>
</evidence>
<evidence type="ECO:0000256" key="1">
    <source>
        <dbReference type="ARBA" id="ARBA00004613"/>
    </source>
</evidence>
<protein>
    <submittedName>
        <fullName evidence="6">CO8A1-like protein</fullName>
    </submittedName>
</protein>
<keyword evidence="3 4" id="KW-0732">Signal</keyword>